<dbReference type="InterPro" id="IPR011048">
    <property type="entry name" value="Haem_d1_sf"/>
</dbReference>
<sequence>MLIHESLVAAMLIHGSLAAAVGYRAPPDAVKLFAASYSGKITTLSLEQQGYGSSLKSLFTNADSAPSPSWLLLDGKLLYSVDEGLNVPNGSVNVFEVGDDGSLKRTSRVGTIDGGVNGAFYADGAALVVPHYAGSAVTTYLIDKSSKSVTRHQNFTFTLPAKGPNPDRQEAPHPHQAIVHPSGNFILVPDLGADLVRVFRVDKNSKDITEVDPLKAAPGSGPRHAAFGTGKMHKRDERDDKDHSEDEHELFLYLVAELANTVTVYKTTCLPGETGLKFEQVQVASTYADKQPPNGTAAAEIALSASGTQVIISNRGDNGFSTAGKQSDSFATYSIDTAKGSLSPIGLFPAGGPFPRQFALNKAGDLVAVGLQKSGDVAVFKFDKEKGKFGDKVASINVGGEVVCVIWDE</sequence>
<proteinExistence type="inferred from homology"/>
<dbReference type="GO" id="GO:0017057">
    <property type="term" value="F:6-phosphogluconolactonase activity"/>
    <property type="evidence" value="ECO:0007669"/>
    <property type="project" value="TreeGrafter"/>
</dbReference>
<dbReference type="InterPro" id="IPR050282">
    <property type="entry name" value="Cycloisomerase_2"/>
</dbReference>
<dbReference type="InterPro" id="IPR015943">
    <property type="entry name" value="WD40/YVTN_repeat-like_dom_sf"/>
</dbReference>
<evidence type="ECO:0008006" key="6">
    <source>
        <dbReference type="Google" id="ProtNLM"/>
    </source>
</evidence>
<organism evidence="4 5">
    <name type="scientific">Trichoglossum hirsutum</name>
    <dbReference type="NCBI Taxonomy" id="265104"/>
    <lineage>
        <taxon>Eukaryota</taxon>
        <taxon>Fungi</taxon>
        <taxon>Dikarya</taxon>
        <taxon>Ascomycota</taxon>
        <taxon>Pezizomycotina</taxon>
        <taxon>Geoglossomycetes</taxon>
        <taxon>Geoglossales</taxon>
        <taxon>Geoglossaceae</taxon>
        <taxon>Trichoglossum</taxon>
    </lineage>
</organism>
<dbReference type="Gene3D" id="2.130.10.10">
    <property type="entry name" value="YVTN repeat-like/Quinoprotein amine dehydrogenase"/>
    <property type="match status" value="1"/>
</dbReference>
<evidence type="ECO:0000256" key="2">
    <source>
        <dbReference type="SAM" id="MobiDB-lite"/>
    </source>
</evidence>
<dbReference type="SUPFAM" id="SSF51004">
    <property type="entry name" value="C-terminal (heme d1) domain of cytochrome cd1-nitrite reductase"/>
    <property type="match status" value="1"/>
</dbReference>
<evidence type="ECO:0000313" key="4">
    <source>
        <dbReference type="EMBL" id="KAH0563313.1"/>
    </source>
</evidence>
<feature type="compositionally biased region" description="Basic and acidic residues" evidence="2">
    <location>
        <begin position="234"/>
        <end position="244"/>
    </location>
</feature>
<dbReference type="InterPro" id="IPR019405">
    <property type="entry name" value="Lactonase_7-beta_prop"/>
</dbReference>
<dbReference type="Proteomes" id="UP000750711">
    <property type="component" value="Unassembled WGS sequence"/>
</dbReference>
<keyword evidence="5" id="KW-1185">Reference proteome</keyword>
<keyword evidence="3" id="KW-0732">Signal</keyword>
<evidence type="ECO:0000256" key="3">
    <source>
        <dbReference type="SAM" id="SignalP"/>
    </source>
</evidence>
<dbReference type="PANTHER" id="PTHR30344:SF1">
    <property type="entry name" value="6-PHOSPHOGLUCONOLACTONASE"/>
    <property type="match status" value="1"/>
</dbReference>
<accession>A0A9P8LFP1</accession>
<name>A0A9P8LFP1_9PEZI</name>
<gene>
    <name evidence="4" type="ORF">GP486_002119</name>
</gene>
<evidence type="ECO:0000256" key="1">
    <source>
        <dbReference type="ARBA" id="ARBA00005564"/>
    </source>
</evidence>
<comment type="caution">
    <text evidence="4">The sequence shown here is derived from an EMBL/GenBank/DDBJ whole genome shotgun (WGS) entry which is preliminary data.</text>
</comment>
<reference evidence="4" key="1">
    <citation type="submission" date="2021-03" db="EMBL/GenBank/DDBJ databases">
        <title>Comparative genomics and phylogenomic investigation of the class Geoglossomycetes provide insights into ecological specialization and systematics.</title>
        <authorList>
            <person name="Melie T."/>
            <person name="Pirro S."/>
            <person name="Miller A.N."/>
            <person name="Quandt A."/>
        </authorList>
    </citation>
    <scope>NUCLEOTIDE SEQUENCE</scope>
    <source>
        <strain evidence="4">CAQ_001_2017</strain>
    </source>
</reference>
<comment type="similarity">
    <text evidence="1">Belongs to the cycloisomerase 2 family.</text>
</comment>
<dbReference type="EMBL" id="JAGHQM010000220">
    <property type="protein sequence ID" value="KAH0563313.1"/>
    <property type="molecule type" value="Genomic_DNA"/>
</dbReference>
<evidence type="ECO:0000313" key="5">
    <source>
        <dbReference type="Proteomes" id="UP000750711"/>
    </source>
</evidence>
<feature type="signal peptide" evidence="3">
    <location>
        <begin position="1"/>
        <end position="18"/>
    </location>
</feature>
<feature type="region of interest" description="Disordered" evidence="2">
    <location>
        <begin position="211"/>
        <end position="244"/>
    </location>
</feature>
<dbReference type="AlphaFoldDB" id="A0A9P8LFP1"/>
<dbReference type="PANTHER" id="PTHR30344">
    <property type="entry name" value="6-PHOSPHOGLUCONOLACTONASE-RELATED"/>
    <property type="match status" value="1"/>
</dbReference>
<feature type="chain" id="PRO_5040393943" description="6-phosphogluconolactonase" evidence="3">
    <location>
        <begin position="19"/>
        <end position="409"/>
    </location>
</feature>
<dbReference type="Pfam" id="PF10282">
    <property type="entry name" value="Lactonase"/>
    <property type="match status" value="1"/>
</dbReference>
<protein>
    <recommendedName>
        <fullName evidence="6">6-phosphogluconolactonase</fullName>
    </recommendedName>
</protein>